<dbReference type="Gene3D" id="3.10.310.30">
    <property type="match status" value="1"/>
</dbReference>
<dbReference type="Pfam" id="PF02272">
    <property type="entry name" value="DHHA1"/>
    <property type="match status" value="1"/>
</dbReference>
<evidence type="ECO:0000313" key="10">
    <source>
        <dbReference type="Proteomes" id="UP000326912"/>
    </source>
</evidence>
<dbReference type="Proteomes" id="UP000326912">
    <property type="component" value="Unassembled WGS sequence"/>
</dbReference>
<dbReference type="GO" id="GO:0006310">
    <property type="term" value="P:DNA recombination"/>
    <property type="evidence" value="ECO:0007669"/>
    <property type="project" value="InterPro"/>
</dbReference>
<gene>
    <name evidence="9" type="ORF">KDW_16740</name>
</gene>
<feature type="domain" description="DHHA1" evidence="7">
    <location>
        <begin position="358"/>
        <end position="445"/>
    </location>
</feature>
<comment type="caution">
    <text evidence="9">The sequence shown here is derived from an EMBL/GenBank/DDBJ whole genome shotgun (WGS) entry which is preliminary data.</text>
</comment>
<evidence type="ECO:0000259" key="6">
    <source>
        <dbReference type="Pfam" id="PF01368"/>
    </source>
</evidence>
<dbReference type="Gene3D" id="2.40.50.460">
    <property type="match status" value="1"/>
</dbReference>
<dbReference type="GO" id="GO:0003676">
    <property type="term" value="F:nucleic acid binding"/>
    <property type="evidence" value="ECO:0007669"/>
    <property type="project" value="InterPro"/>
</dbReference>
<evidence type="ECO:0000313" key="9">
    <source>
        <dbReference type="EMBL" id="GER87512.1"/>
    </source>
</evidence>
<dbReference type="AlphaFoldDB" id="A0A5J4KKD8"/>
<dbReference type="Pfam" id="PF17768">
    <property type="entry name" value="RecJ_OB"/>
    <property type="match status" value="1"/>
</dbReference>
<reference evidence="9 10" key="1">
    <citation type="submission" date="2019-10" db="EMBL/GenBank/DDBJ databases">
        <title>Dictyobacter vulcani sp. nov., within the class Ktedonobacteria, isolated from soil of volcanic Mt. Zao.</title>
        <authorList>
            <person name="Zheng Y."/>
            <person name="Wang C.M."/>
            <person name="Sakai Y."/>
            <person name="Abe K."/>
            <person name="Yokota A."/>
            <person name="Yabe S."/>
        </authorList>
    </citation>
    <scope>NUCLEOTIDE SEQUENCE [LARGE SCALE GENOMIC DNA]</scope>
    <source>
        <strain evidence="9 10">W12</strain>
    </source>
</reference>
<name>A0A5J4KKD8_9CHLR</name>
<dbReference type="InterPro" id="IPR004610">
    <property type="entry name" value="RecJ"/>
</dbReference>
<dbReference type="Pfam" id="PF01368">
    <property type="entry name" value="DHH"/>
    <property type="match status" value="1"/>
</dbReference>
<organism evidence="9 10">
    <name type="scientific">Dictyobacter vulcani</name>
    <dbReference type="NCBI Taxonomy" id="2607529"/>
    <lineage>
        <taxon>Bacteria</taxon>
        <taxon>Bacillati</taxon>
        <taxon>Chloroflexota</taxon>
        <taxon>Ktedonobacteria</taxon>
        <taxon>Ktedonobacterales</taxon>
        <taxon>Dictyobacteraceae</taxon>
        <taxon>Dictyobacter</taxon>
    </lineage>
</organism>
<evidence type="ECO:0000256" key="5">
    <source>
        <dbReference type="ARBA" id="ARBA00022839"/>
    </source>
</evidence>
<proteinExistence type="inferred from homology"/>
<dbReference type="InterPro" id="IPR041122">
    <property type="entry name" value="RecJ_OB"/>
</dbReference>
<feature type="domain" description="DDH" evidence="6">
    <location>
        <begin position="86"/>
        <end position="238"/>
    </location>
</feature>
<accession>A0A5J4KKD8</accession>
<evidence type="ECO:0000256" key="3">
    <source>
        <dbReference type="ARBA" id="ARBA00022722"/>
    </source>
</evidence>
<keyword evidence="4" id="KW-0378">Hydrolase</keyword>
<keyword evidence="3" id="KW-0540">Nuclease</keyword>
<dbReference type="Gene3D" id="3.90.1640.30">
    <property type="match status" value="1"/>
</dbReference>
<evidence type="ECO:0000256" key="1">
    <source>
        <dbReference type="ARBA" id="ARBA00005915"/>
    </source>
</evidence>
<dbReference type="GO" id="GO:0006281">
    <property type="term" value="P:DNA repair"/>
    <property type="evidence" value="ECO:0007669"/>
    <property type="project" value="InterPro"/>
</dbReference>
<evidence type="ECO:0000259" key="7">
    <source>
        <dbReference type="Pfam" id="PF02272"/>
    </source>
</evidence>
<dbReference type="InterPro" id="IPR001667">
    <property type="entry name" value="DDH_dom"/>
</dbReference>
<dbReference type="InterPro" id="IPR051673">
    <property type="entry name" value="SSDNA_exonuclease_RecJ"/>
</dbReference>
<dbReference type="PANTHER" id="PTHR30255">
    <property type="entry name" value="SINGLE-STRANDED-DNA-SPECIFIC EXONUCLEASE RECJ"/>
    <property type="match status" value="1"/>
</dbReference>
<dbReference type="NCBIfam" id="TIGR00644">
    <property type="entry name" value="recJ"/>
    <property type="match status" value="1"/>
</dbReference>
<keyword evidence="10" id="KW-1185">Reference proteome</keyword>
<evidence type="ECO:0000259" key="8">
    <source>
        <dbReference type="Pfam" id="PF17768"/>
    </source>
</evidence>
<evidence type="ECO:0000256" key="4">
    <source>
        <dbReference type="ARBA" id="ARBA00022801"/>
    </source>
</evidence>
<dbReference type="SUPFAM" id="SSF64182">
    <property type="entry name" value="DHH phosphoesterases"/>
    <property type="match status" value="1"/>
</dbReference>
<sequence length="619" mass="68233">MESSSHLSDIWEVHPALSKELFLSAKTAGIDPIQAQLLHNRGVKTVEEMKTFIRAAYEDIQDPLKLIDMPRAVERIQQALTNQEHITVYGDYDADGVTSSALLYRVLRKLKQADTILDHHIPHRLRDGCGLNLAALDMLKARGTSLIITTDCASSDVAQVAYAKTLGMDVIITDHHHPPVELPQAYAMVNPWRPDCTYGGHYLCGAGIAFKLAQALYRAYNLPQEEELELLDLVAIGTVADIAPLLGENHTYVRLGLERLNATNKPGLKALIRNANLQSSKIRERDIAFGIAPCINAAGRMKEASIAFALMVTDDVQEADKIAEELRWLNTQRQQETEALMRNVRDQAALHPEHAVVLVNGKNWHEGIIGLVAGKLAEELSKPVLVLSNDPATQLSRGSARSQKGFNIIEALSAFGPQLERYGGHAQAAGFTIRSERIEGLRAHVLLWQEHGGPAAPALIEGTNLPDTTGIVTEQEASETAPTLMPKMVDLTFTKAELLNYETYKKIRILGPFGAGNPDPVFQMQRVSLLEARASGPNRQNLLLRLGIPKSNGEKIAPHTFARSEQLPRGTYTHGASELQRFKNVKQVDIIFRIGSAEDDARPEIWLKILAVEPLSQNT</sequence>
<dbReference type="PANTHER" id="PTHR30255:SF2">
    <property type="entry name" value="SINGLE-STRANDED-DNA-SPECIFIC EXONUCLEASE RECJ"/>
    <property type="match status" value="1"/>
</dbReference>
<protein>
    <recommendedName>
        <fullName evidence="2">Single-stranded-DNA-specific exonuclease RecJ</fullName>
    </recommendedName>
</protein>
<dbReference type="InterPro" id="IPR038763">
    <property type="entry name" value="DHH_sf"/>
</dbReference>
<dbReference type="EMBL" id="BKZW01000001">
    <property type="protein sequence ID" value="GER87512.1"/>
    <property type="molecule type" value="Genomic_DNA"/>
</dbReference>
<comment type="similarity">
    <text evidence="1">Belongs to the RecJ family.</text>
</comment>
<dbReference type="GO" id="GO:0008409">
    <property type="term" value="F:5'-3' exonuclease activity"/>
    <property type="evidence" value="ECO:0007669"/>
    <property type="project" value="InterPro"/>
</dbReference>
<dbReference type="InterPro" id="IPR003156">
    <property type="entry name" value="DHHA1_dom"/>
</dbReference>
<feature type="domain" description="RecJ OB" evidence="8">
    <location>
        <begin position="496"/>
        <end position="594"/>
    </location>
</feature>
<evidence type="ECO:0000256" key="2">
    <source>
        <dbReference type="ARBA" id="ARBA00019841"/>
    </source>
</evidence>
<keyword evidence="5 9" id="KW-0269">Exonuclease</keyword>
<dbReference type="RefSeq" id="WP_151755510.1">
    <property type="nucleotide sequence ID" value="NZ_BKZW01000001.1"/>
</dbReference>